<evidence type="ECO:0000259" key="1">
    <source>
        <dbReference type="Pfam" id="PF01636"/>
    </source>
</evidence>
<dbReference type="RefSeq" id="WP_283716523.1">
    <property type="nucleotide sequence ID" value="NZ_JASJND010000006.1"/>
</dbReference>
<dbReference type="PANTHER" id="PTHR21310:SF42">
    <property type="entry name" value="BIFUNCTIONAL AAC_APH"/>
    <property type="match status" value="1"/>
</dbReference>
<reference evidence="2 3" key="1">
    <citation type="submission" date="2023-05" db="EMBL/GenBank/DDBJ databases">
        <title>Microbacterium dauci sp.nov., Isolated from Carrot Rhizosphere Soil.</title>
        <authorList>
            <person name="Xiao Z."/>
            <person name="Zheng J."/>
        </authorList>
    </citation>
    <scope>NUCLEOTIDE SEQUENCE [LARGE SCALE GENOMIC DNA]</scope>
    <source>
        <strain evidence="2 3">LX3-4</strain>
    </source>
</reference>
<dbReference type="Pfam" id="PF01636">
    <property type="entry name" value="APH"/>
    <property type="match status" value="1"/>
</dbReference>
<proteinExistence type="predicted"/>
<evidence type="ECO:0000313" key="3">
    <source>
        <dbReference type="Proteomes" id="UP001321481"/>
    </source>
</evidence>
<dbReference type="SUPFAM" id="SSF56112">
    <property type="entry name" value="Protein kinase-like (PK-like)"/>
    <property type="match status" value="1"/>
</dbReference>
<dbReference type="InterPro" id="IPR051678">
    <property type="entry name" value="AGP_Transferase"/>
</dbReference>
<dbReference type="Gene3D" id="3.30.200.20">
    <property type="entry name" value="Phosphorylase Kinase, domain 1"/>
    <property type="match status" value="1"/>
</dbReference>
<comment type="caution">
    <text evidence="2">The sequence shown here is derived from an EMBL/GenBank/DDBJ whole genome shotgun (WGS) entry which is preliminary data.</text>
</comment>
<dbReference type="Gene3D" id="3.90.1200.10">
    <property type="match status" value="1"/>
</dbReference>
<feature type="domain" description="Aminoglycoside phosphotransferase" evidence="1">
    <location>
        <begin position="43"/>
        <end position="257"/>
    </location>
</feature>
<dbReference type="PANTHER" id="PTHR21310">
    <property type="entry name" value="AMINOGLYCOSIDE PHOSPHOTRANSFERASE-RELATED-RELATED"/>
    <property type="match status" value="1"/>
</dbReference>
<dbReference type="InterPro" id="IPR011009">
    <property type="entry name" value="Kinase-like_dom_sf"/>
</dbReference>
<accession>A0ABT6ZFC1</accession>
<dbReference type="InterPro" id="IPR002575">
    <property type="entry name" value="Aminoglycoside_PTrfase"/>
</dbReference>
<sequence>MPRPRLHVGRIEVTPAVVRRLLAQVPAFADEPLREVPSTGTVNALYRVGERALARLPIMAEWSDAAAEAETLAFVAPRLRVEVPTVLHVGAPDAAYPKPWLLLSWLGGTIATPGAGGAALADDLAAFLGDLWQLPVEDARAGYRQGLDQYDTAVKNSLAAAADLVEVAALEPLWADALAAPGWRHPLRWTHSDLLANNVLLDADGRLHAVLDWEAAGVGDPACDLMSAWSMLDGSGRARLRELLDLDDDTWRRGRGWALLQAIIALPHYRETTHGLVAHSLHVLGVLAADG</sequence>
<dbReference type="Proteomes" id="UP001321481">
    <property type="component" value="Unassembled WGS sequence"/>
</dbReference>
<gene>
    <name evidence="2" type="ORF">QNI14_10415</name>
</gene>
<dbReference type="EMBL" id="JASJND010000006">
    <property type="protein sequence ID" value="MDJ1114864.1"/>
    <property type="molecule type" value="Genomic_DNA"/>
</dbReference>
<name>A0ABT6ZFC1_9MICO</name>
<evidence type="ECO:0000313" key="2">
    <source>
        <dbReference type="EMBL" id="MDJ1114864.1"/>
    </source>
</evidence>
<protein>
    <submittedName>
        <fullName evidence="2">Phosphotransferase</fullName>
    </submittedName>
</protein>
<organism evidence="2 3">
    <name type="scientific">Microbacterium dauci</name>
    <dbReference type="NCBI Taxonomy" id="3048008"/>
    <lineage>
        <taxon>Bacteria</taxon>
        <taxon>Bacillati</taxon>
        <taxon>Actinomycetota</taxon>
        <taxon>Actinomycetes</taxon>
        <taxon>Micrococcales</taxon>
        <taxon>Microbacteriaceae</taxon>
        <taxon>Microbacterium</taxon>
    </lineage>
</organism>
<keyword evidence="3" id="KW-1185">Reference proteome</keyword>